<sequence>MSTESLMPMAKVEQRGPLLGKLEEFSSNHESNFIAEDKKLCTLLTSIGTNTHTLLRNVCVPEKLAVLTYTEAVALILSGVKSDRICQKLLAEEYLTYDRALKLATSIERPLAESVEWRRGYRRVQHSPQHSTTAKEHASQKPVCFCCGKENHTRAECKYRSYKCNRNKCGHLQVVCKSASVQFLINNDDSQVGLSLFQMHKKGVHLSDHQYTCTLLVEGVWFEMEIDTGSVTYFSCSLHAISAGISSVSTQKYISGTRHLPRLGTYTKGTATLHVKQDVKPQYKKARALLFSLKTKVEQELDRLVKVWVLKPVEFNEWATPIVPIIKKDGTVRICGDYNITVNPVLETDLYPMPRIEDILNSFGKCDKFSKFYLNQAYQQVLLDENSRKYVTISTHKGLFQYSRIPVGVSYGPGIFQRLMEQLLVDIVSVLFFLDDILVTADNDEKHLERLTKVHGNADALSQLPLSQGISEPLPGAIDDGDATYWQYIGEGTPPVTNGTIHYETKMDTLTKVIRYILYGWPKEVHDNTEPFWRLRDQLTLESGILMWGYRVIIPDSCRAELLQKLRGSHIGTVKMSRWLGRILVTIYGQEN</sequence>
<dbReference type="PANTHER" id="PTHR37984">
    <property type="entry name" value="PROTEIN CBG26694"/>
    <property type="match status" value="1"/>
</dbReference>
<comment type="caution">
    <text evidence="2">The sequence shown here is derived from an EMBL/GenBank/DDBJ whole genome shotgun (WGS) entry which is preliminary data.</text>
</comment>
<dbReference type="Gene3D" id="3.10.10.10">
    <property type="entry name" value="HIV Type 1 Reverse Transcriptase, subunit A, domain 1"/>
    <property type="match status" value="1"/>
</dbReference>
<evidence type="ECO:0000259" key="1">
    <source>
        <dbReference type="Pfam" id="PF00078"/>
    </source>
</evidence>
<dbReference type="Pfam" id="PF00078">
    <property type="entry name" value="RVT_1"/>
    <property type="match status" value="1"/>
</dbReference>
<accession>A0ABQ9GJ45</accession>
<proteinExistence type="predicted"/>
<dbReference type="InterPro" id="IPR050951">
    <property type="entry name" value="Retrovirus_Pol_polyprotein"/>
</dbReference>
<dbReference type="Gene3D" id="3.30.70.270">
    <property type="match status" value="1"/>
</dbReference>
<dbReference type="SUPFAM" id="SSF56672">
    <property type="entry name" value="DNA/RNA polymerases"/>
    <property type="match status" value="1"/>
</dbReference>
<dbReference type="Proteomes" id="UP001159363">
    <property type="component" value="Chromosome 11"/>
</dbReference>
<feature type="domain" description="Reverse transcriptase" evidence="1">
    <location>
        <begin position="343"/>
        <end position="455"/>
    </location>
</feature>
<dbReference type="CDD" id="cd01647">
    <property type="entry name" value="RT_LTR"/>
    <property type="match status" value="1"/>
</dbReference>
<dbReference type="EMBL" id="JARBHB010000012">
    <property type="protein sequence ID" value="KAJ8872026.1"/>
    <property type="molecule type" value="Genomic_DNA"/>
</dbReference>
<protein>
    <recommendedName>
        <fullName evidence="1">Reverse transcriptase domain-containing protein</fullName>
    </recommendedName>
</protein>
<evidence type="ECO:0000313" key="2">
    <source>
        <dbReference type="EMBL" id="KAJ8872026.1"/>
    </source>
</evidence>
<name>A0ABQ9GJ45_9NEOP</name>
<gene>
    <name evidence="2" type="ORF">PR048_028366</name>
</gene>
<dbReference type="PANTHER" id="PTHR37984:SF13">
    <property type="entry name" value="RIBONUCLEASE H"/>
    <property type="match status" value="1"/>
</dbReference>
<evidence type="ECO:0000313" key="3">
    <source>
        <dbReference type="Proteomes" id="UP001159363"/>
    </source>
</evidence>
<organism evidence="2 3">
    <name type="scientific">Dryococelus australis</name>
    <dbReference type="NCBI Taxonomy" id="614101"/>
    <lineage>
        <taxon>Eukaryota</taxon>
        <taxon>Metazoa</taxon>
        <taxon>Ecdysozoa</taxon>
        <taxon>Arthropoda</taxon>
        <taxon>Hexapoda</taxon>
        <taxon>Insecta</taxon>
        <taxon>Pterygota</taxon>
        <taxon>Neoptera</taxon>
        <taxon>Polyneoptera</taxon>
        <taxon>Phasmatodea</taxon>
        <taxon>Verophasmatodea</taxon>
        <taxon>Anareolatae</taxon>
        <taxon>Phasmatidae</taxon>
        <taxon>Eurycanthinae</taxon>
        <taxon>Dryococelus</taxon>
    </lineage>
</organism>
<reference evidence="2 3" key="1">
    <citation type="submission" date="2023-02" db="EMBL/GenBank/DDBJ databases">
        <title>LHISI_Scaffold_Assembly.</title>
        <authorList>
            <person name="Stuart O.P."/>
            <person name="Cleave R."/>
            <person name="Magrath M.J.L."/>
            <person name="Mikheyev A.S."/>
        </authorList>
    </citation>
    <scope>NUCLEOTIDE SEQUENCE [LARGE SCALE GENOMIC DNA]</scope>
    <source>
        <strain evidence="2">Daus_M_001</strain>
        <tissue evidence="2">Leg muscle</tissue>
    </source>
</reference>
<keyword evidence="3" id="KW-1185">Reference proteome</keyword>
<dbReference type="InterPro" id="IPR043128">
    <property type="entry name" value="Rev_trsase/Diguanyl_cyclase"/>
</dbReference>
<dbReference type="InterPro" id="IPR000477">
    <property type="entry name" value="RT_dom"/>
</dbReference>
<dbReference type="InterPro" id="IPR043502">
    <property type="entry name" value="DNA/RNA_pol_sf"/>
</dbReference>